<dbReference type="Pfam" id="PF04235">
    <property type="entry name" value="DUF418"/>
    <property type="match status" value="1"/>
</dbReference>
<feature type="transmembrane region" description="Helical" evidence="1">
    <location>
        <begin position="12"/>
        <end position="33"/>
    </location>
</feature>
<reference evidence="3 4" key="1">
    <citation type="submission" date="2024-05" db="EMBL/GenBank/DDBJ databases">
        <authorList>
            <person name="Liu Q."/>
            <person name="Xin Y.-H."/>
        </authorList>
    </citation>
    <scope>NUCLEOTIDE SEQUENCE [LARGE SCALE GENOMIC DNA]</scope>
    <source>
        <strain evidence="3 4">CGMCC 1.10181</strain>
    </source>
</reference>
<keyword evidence="1" id="KW-0472">Membrane</keyword>
<feature type="transmembrane region" description="Helical" evidence="1">
    <location>
        <begin position="80"/>
        <end position="100"/>
    </location>
</feature>
<keyword evidence="4" id="KW-1185">Reference proteome</keyword>
<dbReference type="EMBL" id="JBDIME010000004">
    <property type="protein sequence ID" value="MEN2789478.1"/>
    <property type="molecule type" value="Genomic_DNA"/>
</dbReference>
<dbReference type="Proteomes" id="UP001419910">
    <property type="component" value="Unassembled WGS sequence"/>
</dbReference>
<dbReference type="InterPro" id="IPR007349">
    <property type="entry name" value="DUF418"/>
</dbReference>
<dbReference type="InterPro" id="IPR052529">
    <property type="entry name" value="Bact_Transport_Assoc"/>
</dbReference>
<feature type="domain" description="DUF418" evidence="2">
    <location>
        <begin position="214"/>
        <end position="378"/>
    </location>
</feature>
<feature type="transmembrane region" description="Helical" evidence="1">
    <location>
        <begin position="45"/>
        <end position="68"/>
    </location>
</feature>
<organism evidence="3 4">
    <name type="scientific">Sphingomonas oligophenolica</name>
    <dbReference type="NCBI Taxonomy" id="301154"/>
    <lineage>
        <taxon>Bacteria</taxon>
        <taxon>Pseudomonadati</taxon>
        <taxon>Pseudomonadota</taxon>
        <taxon>Alphaproteobacteria</taxon>
        <taxon>Sphingomonadales</taxon>
        <taxon>Sphingomonadaceae</taxon>
        <taxon>Sphingomonas</taxon>
    </lineage>
</organism>
<name>A0ABU9Y106_9SPHN</name>
<feature type="transmembrane region" description="Helical" evidence="1">
    <location>
        <begin position="314"/>
        <end position="337"/>
    </location>
</feature>
<keyword evidence="1" id="KW-1133">Transmembrane helix</keyword>
<keyword evidence="1" id="KW-0812">Transmembrane</keyword>
<feature type="transmembrane region" description="Helical" evidence="1">
    <location>
        <begin position="234"/>
        <end position="255"/>
    </location>
</feature>
<dbReference type="RefSeq" id="WP_343887222.1">
    <property type="nucleotide sequence ID" value="NZ_BAAAEH010000002.1"/>
</dbReference>
<dbReference type="PANTHER" id="PTHR30590:SF2">
    <property type="entry name" value="INNER MEMBRANE PROTEIN"/>
    <property type="match status" value="1"/>
</dbReference>
<feature type="transmembrane region" description="Helical" evidence="1">
    <location>
        <begin position="343"/>
        <end position="361"/>
    </location>
</feature>
<dbReference type="PANTHER" id="PTHR30590">
    <property type="entry name" value="INNER MEMBRANE PROTEIN"/>
    <property type="match status" value="1"/>
</dbReference>
<evidence type="ECO:0000313" key="3">
    <source>
        <dbReference type="EMBL" id="MEN2789478.1"/>
    </source>
</evidence>
<accession>A0ABU9Y106</accession>
<feature type="transmembrane region" description="Helical" evidence="1">
    <location>
        <begin position="275"/>
        <end position="293"/>
    </location>
</feature>
<gene>
    <name evidence="3" type="ORF">ABC974_07575</name>
</gene>
<comment type="caution">
    <text evidence="3">The sequence shown here is derived from an EMBL/GenBank/DDBJ whole genome shotgun (WGS) entry which is preliminary data.</text>
</comment>
<evidence type="ECO:0000313" key="4">
    <source>
        <dbReference type="Proteomes" id="UP001419910"/>
    </source>
</evidence>
<proteinExistence type="predicted"/>
<feature type="transmembrane region" description="Helical" evidence="1">
    <location>
        <begin position="204"/>
        <end position="222"/>
    </location>
</feature>
<feature type="transmembrane region" description="Helical" evidence="1">
    <location>
        <begin position="106"/>
        <end position="123"/>
    </location>
</feature>
<evidence type="ECO:0000256" key="1">
    <source>
        <dbReference type="SAM" id="Phobius"/>
    </source>
</evidence>
<feature type="transmembrane region" description="Helical" evidence="1">
    <location>
        <begin position="130"/>
        <end position="156"/>
    </location>
</feature>
<sequence length="389" mass="43443">MEQPSRLELVDSLRGYALFGLFLVHSVELFELYWAHPTPSAVHDWVFGLFAGKAFALFALCFGLSFFIIMDRAAQRGVDFSARFAWRLAILFVFGILHGLVYRGDILQVLAPMGLLLLLFHRIRSRSALLLIAALCFAEIPLLIHAWCALAGAAWARQLPHFFTDPSLTILANGSLSEAFRANLVDGALAKWWFYIETGRLTEIAGLFVIGLLLGRSGFFAAPDRFVRQRRVVLAIAIASWVALYFLGPICIESAGRVGDSGGAMRRNVEWAFESWSALAAMTIQVVLFIELYQTAAQPILKLLAPVGRMTLSLYIGQSLVFVPLYYGFGLGMHAWISQAEALAMGVIAFAVQIPLARLWFRYFLYGPLEWLWRALTNTTLAIPFVRRA</sequence>
<evidence type="ECO:0000259" key="2">
    <source>
        <dbReference type="Pfam" id="PF04235"/>
    </source>
</evidence>
<protein>
    <submittedName>
        <fullName evidence="3">DUF418 domain-containing protein</fullName>
    </submittedName>
</protein>